<evidence type="ECO:0000256" key="4">
    <source>
        <dbReference type="ARBA" id="ARBA00022679"/>
    </source>
</evidence>
<dbReference type="PANTHER" id="PTHR14269:SF52">
    <property type="entry name" value="PHOSPHATIDYLGLYCEROPHOSPHATE SYNTHASE-RELATED"/>
    <property type="match status" value="1"/>
</dbReference>
<dbReference type="GO" id="GO:0016020">
    <property type="term" value="C:membrane"/>
    <property type="evidence" value="ECO:0007669"/>
    <property type="project" value="UniProtKB-SubCell"/>
</dbReference>
<gene>
    <name evidence="13" type="ORF">G1H10_07790</name>
</gene>
<evidence type="ECO:0000256" key="6">
    <source>
        <dbReference type="ARBA" id="ARBA00022989"/>
    </source>
</evidence>
<keyword evidence="10" id="KW-1208">Phospholipid metabolism</keyword>
<dbReference type="AlphaFoldDB" id="A0A6L9S4P5"/>
<dbReference type="Pfam" id="PF01066">
    <property type="entry name" value="CDP-OH_P_transf"/>
    <property type="match status" value="1"/>
</dbReference>
<dbReference type="InterPro" id="IPR000462">
    <property type="entry name" value="CDP-OH_P_trans"/>
</dbReference>
<dbReference type="UniPathway" id="UPA00085"/>
<keyword evidence="9" id="KW-0594">Phospholipid biosynthesis</keyword>
<reference evidence="13 14" key="1">
    <citation type="submission" date="2020-02" db="EMBL/GenBank/DDBJ databases">
        <authorList>
            <person name="Li X.-J."/>
            <person name="Han X.-M."/>
        </authorList>
    </citation>
    <scope>NUCLEOTIDE SEQUENCE [LARGE SCALE GENOMIC DNA]</scope>
    <source>
        <strain evidence="13 14">CCTCC AB 2017055</strain>
    </source>
</reference>
<dbReference type="Gene3D" id="1.20.120.1760">
    <property type="match status" value="1"/>
</dbReference>
<organism evidence="13 14">
    <name type="scientific">Phytoactinopolyspora halotolerans</name>
    <dbReference type="NCBI Taxonomy" id="1981512"/>
    <lineage>
        <taxon>Bacteria</taxon>
        <taxon>Bacillati</taxon>
        <taxon>Actinomycetota</taxon>
        <taxon>Actinomycetes</taxon>
        <taxon>Jiangellales</taxon>
        <taxon>Jiangellaceae</taxon>
        <taxon>Phytoactinopolyspora</taxon>
    </lineage>
</organism>
<evidence type="ECO:0000313" key="14">
    <source>
        <dbReference type="Proteomes" id="UP000475214"/>
    </source>
</evidence>
<dbReference type="PROSITE" id="PS00379">
    <property type="entry name" value="CDP_ALCOHOL_P_TRANSF"/>
    <property type="match status" value="1"/>
</dbReference>
<dbReference type="InterPro" id="IPR043130">
    <property type="entry name" value="CDP-OH_PTrfase_TM_dom"/>
</dbReference>
<evidence type="ECO:0000256" key="5">
    <source>
        <dbReference type="ARBA" id="ARBA00022692"/>
    </source>
</evidence>
<keyword evidence="6 12" id="KW-1133">Transmembrane helix</keyword>
<dbReference type="RefSeq" id="WP_163735100.1">
    <property type="nucleotide sequence ID" value="NZ_JAAGOA010000004.1"/>
</dbReference>
<keyword evidence="5 12" id="KW-0812">Transmembrane</keyword>
<name>A0A6L9S4P5_9ACTN</name>
<evidence type="ECO:0000256" key="11">
    <source>
        <dbReference type="RuleBase" id="RU003750"/>
    </source>
</evidence>
<dbReference type="InterPro" id="IPR050324">
    <property type="entry name" value="CDP-alcohol_PTase-I"/>
</dbReference>
<dbReference type="Proteomes" id="UP000475214">
    <property type="component" value="Unassembled WGS sequence"/>
</dbReference>
<feature type="transmembrane region" description="Helical" evidence="12">
    <location>
        <begin position="142"/>
        <end position="161"/>
    </location>
</feature>
<comment type="subcellular location">
    <subcellularLocation>
        <location evidence="1">Membrane</location>
        <topology evidence="1">Multi-pass membrane protein</topology>
    </subcellularLocation>
</comment>
<evidence type="ECO:0000256" key="12">
    <source>
        <dbReference type="SAM" id="Phobius"/>
    </source>
</evidence>
<evidence type="ECO:0000256" key="10">
    <source>
        <dbReference type="ARBA" id="ARBA00023264"/>
    </source>
</evidence>
<accession>A0A6L9S4P5</accession>
<evidence type="ECO:0000256" key="7">
    <source>
        <dbReference type="ARBA" id="ARBA00023098"/>
    </source>
</evidence>
<dbReference type="InterPro" id="IPR048254">
    <property type="entry name" value="CDP_ALCOHOL_P_TRANSF_CS"/>
</dbReference>
<evidence type="ECO:0000256" key="1">
    <source>
        <dbReference type="ARBA" id="ARBA00004141"/>
    </source>
</evidence>
<evidence type="ECO:0000313" key="13">
    <source>
        <dbReference type="EMBL" id="NEE00069.1"/>
    </source>
</evidence>
<feature type="transmembrane region" description="Helical" evidence="12">
    <location>
        <begin position="167"/>
        <end position="185"/>
    </location>
</feature>
<comment type="caution">
    <text evidence="13">The sequence shown here is derived from an EMBL/GenBank/DDBJ whole genome shotgun (WGS) entry which is preliminary data.</text>
</comment>
<keyword evidence="8 12" id="KW-0472">Membrane</keyword>
<evidence type="ECO:0000256" key="3">
    <source>
        <dbReference type="ARBA" id="ARBA00022516"/>
    </source>
</evidence>
<comment type="similarity">
    <text evidence="2 11">Belongs to the CDP-alcohol phosphatidyltransferase class-I family.</text>
</comment>
<dbReference type="GO" id="GO:0008444">
    <property type="term" value="F:CDP-diacylglycerol-glycerol-3-phosphate 3-phosphatidyltransferase activity"/>
    <property type="evidence" value="ECO:0007669"/>
    <property type="project" value="InterPro"/>
</dbReference>
<dbReference type="PIRSF" id="PIRSF000847">
    <property type="entry name" value="Phos_ph_gly_syn"/>
    <property type="match status" value="1"/>
</dbReference>
<feature type="transmembrane region" description="Helical" evidence="12">
    <location>
        <begin position="15"/>
        <end position="38"/>
    </location>
</feature>
<dbReference type="GO" id="GO:0046474">
    <property type="term" value="P:glycerophospholipid biosynthetic process"/>
    <property type="evidence" value="ECO:0007669"/>
    <property type="project" value="TreeGrafter"/>
</dbReference>
<keyword evidence="14" id="KW-1185">Reference proteome</keyword>
<keyword evidence="4 11" id="KW-0808">Transferase</keyword>
<evidence type="ECO:0000256" key="8">
    <source>
        <dbReference type="ARBA" id="ARBA00023136"/>
    </source>
</evidence>
<protein>
    <submittedName>
        <fullName evidence="13">CDP-alcohol phosphatidyltransferase family protein</fullName>
    </submittedName>
</protein>
<keyword evidence="7" id="KW-0443">Lipid metabolism</keyword>
<keyword evidence="3" id="KW-0444">Lipid biosynthesis</keyword>
<dbReference type="PANTHER" id="PTHR14269">
    <property type="entry name" value="CDP-DIACYLGLYCEROL--GLYCEROL-3-PHOSPHATE 3-PHOSPHATIDYLTRANSFERASE-RELATED"/>
    <property type="match status" value="1"/>
</dbReference>
<dbReference type="InterPro" id="IPR004570">
    <property type="entry name" value="Phosphatidylglycerol_P_synth"/>
</dbReference>
<evidence type="ECO:0000256" key="2">
    <source>
        <dbReference type="ARBA" id="ARBA00010441"/>
    </source>
</evidence>
<sequence>MSDLRRPHSQPSAGVWNVANAFTILRFLLVPVFGWLLLRDGGADDVSRLAAFVTFGLAMATDRADGELARRRGIITDFGKIADPIADKALTGMAFVGLSILGELPWWVTVVVLGREWGITAMRFAVIRYGVMPASRGGKVKTTLQALALGFFILPIGGAVWQVVETATMSAAVAVTLVTGADYVLQAIRLRRRAAS</sequence>
<evidence type="ECO:0000256" key="9">
    <source>
        <dbReference type="ARBA" id="ARBA00023209"/>
    </source>
</evidence>
<dbReference type="EMBL" id="JAAGOA010000004">
    <property type="protein sequence ID" value="NEE00069.1"/>
    <property type="molecule type" value="Genomic_DNA"/>
</dbReference>
<proteinExistence type="inferred from homology"/>